<feature type="region of interest" description="Disordered" evidence="1">
    <location>
        <begin position="169"/>
        <end position="337"/>
    </location>
</feature>
<evidence type="ECO:0000256" key="1">
    <source>
        <dbReference type="SAM" id="MobiDB-lite"/>
    </source>
</evidence>
<comment type="caution">
    <text evidence="2">The sequence shown here is derived from an EMBL/GenBank/DDBJ whole genome shotgun (WGS) entry which is preliminary data.</text>
</comment>
<sequence length="337" mass="36110">MENATIKQSLFPPPGPNPSTVKGGGTPKNVAQFQLCKLLLGKDEKYKDALAQAEGNPKERASWSTKIKNRLRTMSQITRGYIVEMGETGAGIQSVAEIDMNVRNSFTNKWGAYLRLNSPLPALTTMHPPAEISKACPWFFDMRNLIAQRPNLIPTGIGNSTTTMDAALILPSPVPPAGPDSVVDVEDTTSDTSVPLDGWNTTPSPHHSPDPEGSTVGQKRSIEQVEDDGAGSGDDYELSSPGVSGTALVDDAEDEEKEDKEEDAKDEGKPDAKPERKFRPAKAGSSTPAAPAPVVAPKPSKKSKVAEFSEIAKSEEKSRQKEIELATLPDAPCDKGH</sequence>
<evidence type="ECO:0000313" key="2">
    <source>
        <dbReference type="EMBL" id="KAF7372946.1"/>
    </source>
</evidence>
<keyword evidence="3" id="KW-1185">Reference proteome</keyword>
<feature type="compositionally biased region" description="Acidic residues" evidence="1">
    <location>
        <begin position="250"/>
        <end position="261"/>
    </location>
</feature>
<dbReference type="EMBL" id="JACAZH010000003">
    <property type="protein sequence ID" value="KAF7372946.1"/>
    <property type="molecule type" value="Genomic_DNA"/>
</dbReference>
<protein>
    <submittedName>
        <fullName evidence="2">Uncharacterized protein</fullName>
    </submittedName>
</protein>
<feature type="compositionally biased region" description="Acidic residues" evidence="1">
    <location>
        <begin position="224"/>
        <end position="237"/>
    </location>
</feature>
<dbReference type="Proteomes" id="UP000623467">
    <property type="component" value="Unassembled WGS sequence"/>
</dbReference>
<dbReference type="AlphaFoldDB" id="A0A8H6Z9S1"/>
<feature type="compositionally biased region" description="Basic and acidic residues" evidence="1">
    <location>
        <begin position="262"/>
        <end position="278"/>
    </location>
</feature>
<feature type="compositionally biased region" description="Basic and acidic residues" evidence="1">
    <location>
        <begin position="304"/>
        <end position="324"/>
    </location>
</feature>
<proteinExistence type="predicted"/>
<feature type="region of interest" description="Disordered" evidence="1">
    <location>
        <begin position="1"/>
        <end position="26"/>
    </location>
</feature>
<gene>
    <name evidence="2" type="ORF">MSAN_00501600</name>
</gene>
<reference evidence="2" key="1">
    <citation type="submission" date="2020-05" db="EMBL/GenBank/DDBJ databases">
        <title>Mycena genomes resolve the evolution of fungal bioluminescence.</title>
        <authorList>
            <person name="Tsai I.J."/>
        </authorList>
    </citation>
    <scope>NUCLEOTIDE SEQUENCE</scope>
    <source>
        <strain evidence="2">160909Yilan</strain>
    </source>
</reference>
<name>A0A8H6Z9S1_9AGAR</name>
<organism evidence="2 3">
    <name type="scientific">Mycena sanguinolenta</name>
    <dbReference type="NCBI Taxonomy" id="230812"/>
    <lineage>
        <taxon>Eukaryota</taxon>
        <taxon>Fungi</taxon>
        <taxon>Dikarya</taxon>
        <taxon>Basidiomycota</taxon>
        <taxon>Agaricomycotina</taxon>
        <taxon>Agaricomycetes</taxon>
        <taxon>Agaricomycetidae</taxon>
        <taxon>Agaricales</taxon>
        <taxon>Marasmiineae</taxon>
        <taxon>Mycenaceae</taxon>
        <taxon>Mycena</taxon>
    </lineage>
</organism>
<dbReference type="OrthoDB" id="3266275at2759"/>
<accession>A0A8H6Z9S1</accession>
<evidence type="ECO:0000313" key="3">
    <source>
        <dbReference type="Proteomes" id="UP000623467"/>
    </source>
</evidence>